<dbReference type="SUPFAM" id="SSF46785">
    <property type="entry name" value="Winged helix' DNA-binding domain"/>
    <property type="match status" value="1"/>
</dbReference>
<dbReference type="InterPro" id="IPR003593">
    <property type="entry name" value="AAA+_ATPase"/>
</dbReference>
<dbReference type="SUPFAM" id="SSF52540">
    <property type="entry name" value="P-loop containing nucleoside triphosphate hydrolases"/>
    <property type="match status" value="1"/>
</dbReference>
<dbReference type="KEGG" id="ipc:IPA_08645"/>
<feature type="domain" description="Cdc6 C-terminal" evidence="7">
    <location>
        <begin position="295"/>
        <end position="376"/>
    </location>
</feature>
<evidence type="ECO:0000256" key="2">
    <source>
        <dbReference type="ARBA" id="ARBA00022705"/>
    </source>
</evidence>
<dbReference type="SMART" id="SM00382">
    <property type="entry name" value="AAA"/>
    <property type="match status" value="1"/>
</dbReference>
<feature type="binding site" evidence="5">
    <location>
        <position position="212"/>
    </location>
    <ligand>
        <name>ATP</name>
        <dbReference type="ChEBI" id="CHEBI:30616"/>
    </ligand>
</feature>
<dbReference type="InterPro" id="IPR036390">
    <property type="entry name" value="WH_DNA-bd_sf"/>
</dbReference>
<reference evidence="8" key="1">
    <citation type="submission" date="2013-11" db="EMBL/GenBank/DDBJ databases">
        <title>Comparative genomics of Ignicoccus.</title>
        <authorList>
            <person name="Podar M."/>
        </authorList>
    </citation>
    <scope>NUCLEOTIDE SEQUENCE</scope>
    <source>
        <strain evidence="8">DSM 13166</strain>
    </source>
</reference>
<dbReference type="AlphaFoldDB" id="A0A977KA26"/>
<organism evidence="8 9">
    <name type="scientific">Ignicoccus pacificus DSM 13166</name>
    <dbReference type="NCBI Taxonomy" id="940294"/>
    <lineage>
        <taxon>Archaea</taxon>
        <taxon>Thermoproteota</taxon>
        <taxon>Thermoprotei</taxon>
        <taxon>Desulfurococcales</taxon>
        <taxon>Desulfurococcaceae</taxon>
        <taxon>Ignicoccus</taxon>
    </lineage>
</organism>
<dbReference type="InterPro" id="IPR014277">
    <property type="entry name" value="Orc1/Cdc6_arc"/>
</dbReference>
<evidence type="ECO:0000256" key="4">
    <source>
        <dbReference type="ARBA" id="ARBA00022840"/>
    </source>
</evidence>
<dbReference type="InterPro" id="IPR050311">
    <property type="entry name" value="ORC1/CDC6"/>
</dbReference>
<keyword evidence="8" id="KW-0131">Cell cycle</keyword>
<keyword evidence="2 5" id="KW-0235">DNA replication</keyword>
<dbReference type="InterPro" id="IPR055237">
    <property type="entry name" value="Cdc6_lid"/>
</dbReference>
<dbReference type="PANTHER" id="PTHR10763:SF26">
    <property type="entry name" value="CELL DIVISION CONTROL PROTEIN 6 HOMOLOG"/>
    <property type="match status" value="1"/>
</dbReference>
<dbReference type="GO" id="GO:0006260">
    <property type="term" value="P:DNA replication"/>
    <property type="evidence" value="ECO:0007669"/>
    <property type="project" value="UniProtKB-UniRule"/>
</dbReference>
<dbReference type="Pfam" id="PF09079">
    <property type="entry name" value="WHD_Cdc6"/>
    <property type="match status" value="1"/>
</dbReference>
<evidence type="ECO:0000256" key="1">
    <source>
        <dbReference type="ARBA" id="ARBA00006184"/>
    </source>
</evidence>
<evidence type="ECO:0000259" key="7">
    <source>
        <dbReference type="SMART" id="SM01074"/>
    </source>
</evidence>
<dbReference type="CDD" id="cd00009">
    <property type="entry name" value="AAA"/>
    <property type="match status" value="1"/>
</dbReference>
<evidence type="ECO:0000259" key="6">
    <source>
        <dbReference type="SMART" id="SM00382"/>
    </source>
</evidence>
<dbReference type="PANTHER" id="PTHR10763">
    <property type="entry name" value="CELL DIVISION CONTROL PROTEIN 6-RELATED"/>
    <property type="match status" value="1"/>
</dbReference>
<dbReference type="InterPro" id="IPR015163">
    <property type="entry name" value="Cdc6_C"/>
</dbReference>
<evidence type="ECO:0000256" key="5">
    <source>
        <dbReference type="HAMAP-Rule" id="MF_01407"/>
    </source>
</evidence>
<dbReference type="Gene3D" id="3.40.50.300">
    <property type="entry name" value="P-loop containing nucleotide triphosphate hydrolases"/>
    <property type="match status" value="1"/>
</dbReference>
<dbReference type="Proteomes" id="UP001063698">
    <property type="component" value="Chromosome"/>
</dbReference>
<dbReference type="FunFam" id="1.10.8.60:FF:000073">
    <property type="entry name" value="ORC1-type DNA replication protein"/>
    <property type="match status" value="1"/>
</dbReference>
<dbReference type="SMART" id="SM01074">
    <property type="entry name" value="Cdc6_C"/>
    <property type="match status" value="1"/>
</dbReference>
<dbReference type="GO" id="GO:0005524">
    <property type="term" value="F:ATP binding"/>
    <property type="evidence" value="ECO:0007669"/>
    <property type="project" value="UniProtKB-UniRule"/>
</dbReference>
<dbReference type="CDD" id="cd08768">
    <property type="entry name" value="Cdc6_C"/>
    <property type="match status" value="1"/>
</dbReference>
<dbReference type="Pfam" id="PF22703">
    <property type="entry name" value="Cdc6_lid"/>
    <property type="match status" value="1"/>
</dbReference>
<dbReference type="NCBIfam" id="TIGR02928">
    <property type="entry name" value="orc1/cdc6 family replication initiation protein"/>
    <property type="match status" value="1"/>
</dbReference>
<dbReference type="InterPro" id="IPR027417">
    <property type="entry name" value="P-loop_NTPase"/>
</dbReference>
<protein>
    <recommendedName>
        <fullName evidence="5">ORC1-type DNA replication protein</fullName>
    </recommendedName>
</protein>
<keyword evidence="3 5" id="KW-0547">Nucleotide-binding</keyword>
<feature type="binding site" evidence="5">
    <location>
        <begin position="56"/>
        <end position="60"/>
    </location>
    <ligand>
        <name>ATP</name>
        <dbReference type="ChEBI" id="CHEBI:30616"/>
    </ligand>
</feature>
<dbReference type="Gene3D" id="1.10.10.10">
    <property type="entry name" value="Winged helix-like DNA-binding domain superfamily/Winged helix DNA-binding domain"/>
    <property type="match status" value="1"/>
</dbReference>
<evidence type="ECO:0000256" key="3">
    <source>
        <dbReference type="ARBA" id="ARBA00022741"/>
    </source>
</evidence>
<feature type="domain" description="AAA+ ATPase" evidence="6">
    <location>
        <begin position="44"/>
        <end position="201"/>
    </location>
</feature>
<dbReference type="InterPro" id="IPR041664">
    <property type="entry name" value="AAA_16"/>
</dbReference>
<dbReference type="EMBL" id="CP006868">
    <property type="protein sequence ID" value="UXD21833.1"/>
    <property type="molecule type" value="Genomic_DNA"/>
</dbReference>
<comment type="similarity">
    <text evidence="1 5">Belongs to the CDC6/cdc18 family.</text>
</comment>
<gene>
    <name evidence="8" type="ORF">IPA_08645</name>
</gene>
<evidence type="ECO:0000313" key="8">
    <source>
        <dbReference type="EMBL" id="UXD21833.1"/>
    </source>
</evidence>
<name>A0A977KA26_9CREN</name>
<evidence type="ECO:0000313" key="9">
    <source>
        <dbReference type="Proteomes" id="UP001063698"/>
    </source>
</evidence>
<dbReference type="Pfam" id="PF13191">
    <property type="entry name" value="AAA_16"/>
    <property type="match status" value="1"/>
</dbReference>
<dbReference type="FunFam" id="3.40.50.300:FF:000930">
    <property type="entry name" value="ORC1-type DNA replication protein"/>
    <property type="match status" value="1"/>
</dbReference>
<keyword evidence="8" id="KW-0132">Cell division</keyword>
<accession>A0A977KA26</accession>
<dbReference type="CDD" id="cd18139">
    <property type="entry name" value="HLD_clamp_RarA"/>
    <property type="match status" value="1"/>
</dbReference>
<comment type="function">
    <text evidence="5">Involved in regulation of DNA replication.</text>
</comment>
<keyword evidence="9" id="KW-1185">Reference proteome</keyword>
<dbReference type="HAMAP" id="MF_01407">
    <property type="entry name" value="ORC1_type_DNA_replic_protein"/>
    <property type="match status" value="1"/>
</dbReference>
<dbReference type="Gene3D" id="1.10.8.60">
    <property type="match status" value="1"/>
</dbReference>
<dbReference type="InterPro" id="IPR036388">
    <property type="entry name" value="WH-like_DNA-bd_sf"/>
</dbReference>
<sequence length="389" mass="44396">MAKSKIFKNRDVLMPDYLPGRLPHREQQIRKVASVLAQALKGYRPNNLFIYGLTGTGKTAVVKLVTRKLEEKARSKGIRLKISFVNTKRDDTAYRILAKLSEDIGLRVPPSGVATSHLYSRFKKFLDKREIIFIAVLDEIDYHVKRHGDDLLYKLTRINEELKYSKMSLIGITNDINFTSWLDPRVKSSLSEEELVFPPYTASQLEDILKERAVEAFYEGVLEEGVIQLCAAMAARERGDARKALDLLRVAGELAEREGATKVTIEHVRMAWEHIEKDRVTEVVQSLPLHNKLILLSILKLTKEDRATYTGEVYKLYKEYTELLGIETLTLRRVSDLISDLDMLGLIRSEVVSRGRRGMTKMISVESDRNAILRGLSKDPRVAEFVGYL</sequence>
<proteinExistence type="inferred from homology"/>
<keyword evidence="4 5" id="KW-0067">ATP-binding</keyword>
<dbReference type="GO" id="GO:0051301">
    <property type="term" value="P:cell division"/>
    <property type="evidence" value="ECO:0007669"/>
    <property type="project" value="UniProtKB-KW"/>
</dbReference>
<feature type="binding site" evidence="5">
    <location>
        <position position="200"/>
    </location>
    <ligand>
        <name>ATP</name>
        <dbReference type="ChEBI" id="CHEBI:30616"/>
    </ligand>
</feature>